<feature type="coiled-coil region" evidence="1">
    <location>
        <begin position="188"/>
        <end position="232"/>
    </location>
</feature>
<gene>
    <name evidence="2" type="ORF">SteCoe_12988</name>
</gene>
<keyword evidence="1" id="KW-0175">Coiled coil</keyword>
<reference evidence="2 3" key="1">
    <citation type="submission" date="2016-11" db="EMBL/GenBank/DDBJ databases">
        <title>The macronuclear genome of Stentor coeruleus: a giant cell with tiny introns.</title>
        <authorList>
            <person name="Slabodnick M."/>
            <person name="Ruby J.G."/>
            <person name="Reiff S.B."/>
            <person name="Swart E.C."/>
            <person name="Gosai S."/>
            <person name="Prabakaran S."/>
            <person name="Witkowska E."/>
            <person name="Larue G.E."/>
            <person name="Fisher S."/>
            <person name="Freeman R.M."/>
            <person name="Gunawardena J."/>
            <person name="Chu W."/>
            <person name="Stover N.A."/>
            <person name="Gregory B.D."/>
            <person name="Nowacki M."/>
            <person name="Derisi J."/>
            <person name="Roy S.W."/>
            <person name="Marshall W.F."/>
            <person name="Sood P."/>
        </authorList>
    </citation>
    <scope>NUCLEOTIDE SEQUENCE [LARGE SCALE GENOMIC DNA]</scope>
    <source>
        <strain evidence="2">WM001</strain>
    </source>
</reference>
<accession>A0A1R2C9H5</accession>
<comment type="caution">
    <text evidence="2">The sequence shown here is derived from an EMBL/GenBank/DDBJ whole genome shotgun (WGS) entry which is preliminary data.</text>
</comment>
<dbReference type="AlphaFoldDB" id="A0A1R2C9H5"/>
<evidence type="ECO:0000313" key="2">
    <source>
        <dbReference type="EMBL" id="OMJ85641.1"/>
    </source>
</evidence>
<evidence type="ECO:0000256" key="1">
    <source>
        <dbReference type="SAM" id="Coils"/>
    </source>
</evidence>
<protein>
    <submittedName>
        <fullName evidence="2">Uncharacterized protein</fullName>
    </submittedName>
</protein>
<dbReference type="EMBL" id="MPUH01000230">
    <property type="protein sequence ID" value="OMJ85641.1"/>
    <property type="molecule type" value="Genomic_DNA"/>
</dbReference>
<proteinExistence type="predicted"/>
<evidence type="ECO:0000313" key="3">
    <source>
        <dbReference type="Proteomes" id="UP000187209"/>
    </source>
</evidence>
<organism evidence="2 3">
    <name type="scientific">Stentor coeruleus</name>
    <dbReference type="NCBI Taxonomy" id="5963"/>
    <lineage>
        <taxon>Eukaryota</taxon>
        <taxon>Sar</taxon>
        <taxon>Alveolata</taxon>
        <taxon>Ciliophora</taxon>
        <taxon>Postciliodesmatophora</taxon>
        <taxon>Heterotrichea</taxon>
        <taxon>Heterotrichida</taxon>
        <taxon>Stentoridae</taxon>
        <taxon>Stentor</taxon>
    </lineage>
</organism>
<dbReference type="Proteomes" id="UP000187209">
    <property type="component" value="Unassembled WGS sequence"/>
</dbReference>
<name>A0A1R2C9H5_9CILI</name>
<keyword evidence="3" id="KW-1185">Reference proteome</keyword>
<sequence length="384" mass="44637">MVEEVKKLIEGNEELSSISQINNSNICETASISFSLNTPAFSACKNFAFKDLDSLDHEISEKINQIFIKFYTYDNENAALNSLEDLTFRAKFPHITESLKKVIISTASYRKNSKTEKLAKIQQKIDKNSKKIVDDDNLNSYVGKALALQELRLNLDFLNKKPQEKEKLASCTQTADCTYYDEDNNKRVSVLEKQLENLTGIIKSMQNEKALIERFQDQLLKEINRKKNQESQESFTFFKERYENTNKLFLNLQDSHKRAESLNKILVKQLEKTRGCKFYIDQSALMDKANEARYQLSALIKSIEESRPNMTQDLISIYISHLHEICMKLIIREFETYNEETIEISEELNKETFEHKTPRPLANTRSRSSLKSASEKLDVYLMNH</sequence>